<reference evidence="1" key="1">
    <citation type="submission" date="2021-01" db="EMBL/GenBank/DDBJ databases">
        <authorList>
            <person name="Kaushik A."/>
        </authorList>
    </citation>
    <scope>NUCLEOTIDE SEQUENCE</scope>
    <source>
        <strain evidence="1">AG3-T5</strain>
    </source>
</reference>
<gene>
    <name evidence="1" type="ORF">RDB_LOCUS134618</name>
</gene>
<protein>
    <submittedName>
        <fullName evidence="1">Uncharacterized protein</fullName>
    </submittedName>
</protein>
<comment type="caution">
    <text evidence="1">The sequence shown here is derived from an EMBL/GenBank/DDBJ whole genome shotgun (WGS) entry which is preliminary data.</text>
</comment>
<dbReference type="Proteomes" id="UP000663841">
    <property type="component" value="Unassembled WGS sequence"/>
</dbReference>
<dbReference type="AlphaFoldDB" id="A0A8H3GK13"/>
<evidence type="ECO:0000313" key="2">
    <source>
        <dbReference type="Proteomes" id="UP000663841"/>
    </source>
</evidence>
<name>A0A8H3GK13_9AGAM</name>
<accession>A0A8H3GK13</accession>
<dbReference type="EMBL" id="CAJMWW010000172">
    <property type="protein sequence ID" value="CAE6454534.1"/>
    <property type="molecule type" value="Genomic_DNA"/>
</dbReference>
<organism evidence="1 2">
    <name type="scientific">Rhizoctonia solani</name>
    <dbReference type="NCBI Taxonomy" id="456999"/>
    <lineage>
        <taxon>Eukaryota</taxon>
        <taxon>Fungi</taxon>
        <taxon>Dikarya</taxon>
        <taxon>Basidiomycota</taxon>
        <taxon>Agaricomycotina</taxon>
        <taxon>Agaricomycetes</taxon>
        <taxon>Cantharellales</taxon>
        <taxon>Ceratobasidiaceae</taxon>
        <taxon>Rhizoctonia</taxon>
    </lineage>
</organism>
<proteinExistence type="predicted"/>
<sequence length="370" mass="43315">METPGRRDHIATTYGEGLSTYPDIFLRQFPQDDPWTRADTKRLLEWMEQAPDSTLPVVDLLERNLRYSLIAQFIGRISGPINEPLGYYNELLRRYAAKHKIFDRYFGFLCVYTITRILQYGTIPYYYGVHSRPPDVLDFDPTVRDDGSICLVWDVTEALMERCDDPKWEKVVAFSENSHDDRIPLAKLGGFSLEDAKALLNWIWDDRKAFTVLCSRIRMKGWSVLFYVVWAYLRKSGRAELYCKKLRHLIMRYSLGAFPQDEILASGILLSIDRKFPLKRHEREIPPVDSEDAQRLLDLCRDNLSPGKGATTSTFDLMFYTTLSIGRDQLFWYLDTIVLHTWEVLRHSRSEITELRLAFFHGKLVLSLFW</sequence>
<evidence type="ECO:0000313" key="1">
    <source>
        <dbReference type="EMBL" id="CAE6454534.1"/>
    </source>
</evidence>